<dbReference type="HAMAP" id="MF_00163">
    <property type="entry name" value="Pep_deformylase"/>
    <property type="match status" value="1"/>
</dbReference>
<dbReference type="FunFam" id="3.90.45.10:FF:000001">
    <property type="entry name" value="Peptide deformylase"/>
    <property type="match status" value="1"/>
</dbReference>
<evidence type="ECO:0000256" key="3">
    <source>
        <dbReference type="ARBA" id="ARBA00022801"/>
    </source>
</evidence>
<dbReference type="Gene3D" id="3.90.45.10">
    <property type="entry name" value="Peptide deformylase"/>
    <property type="match status" value="1"/>
</dbReference>
<dbReference type="CDD" id="cd00487">
    <property type="entry name" value="Pep_deformylase"/>
    <property type="match status" value="1"/>
</dbReference>
<comment type="catalytic activity">
    <reaction evidence="6">
        <text>N-terminal N-formyl-L-methionyl-[peptide] + H2O = N-terminal L-methionyl-[peptide] + formate</text>
        <dbReference type="Rhea" id="RHEA:24420"/>
        <dbReference type="Rhea" id="RHEA-COMP:10639"/>
        <dbReference type="Rhea" id="RHEA-COMP:10640"/>
        <dbReference type="ChEBI" id="CHEBI:15377"/>
        <dbReference type="ChEBI" id="CHEBI:15740"/>
        <dbReference type="ChEBI" id="CHEBI:49298"/>
        <dbReference type="ChEBI" id="CHEBI:64731"/>
        <dbReference type="EC" id="3.5.1.88"/>
    </reaction>
</comment>
<sequence>MSVLTILEFPDERLRKKAVDVQVVDGKIKKLVDDMLETMYLAKGIGLAATQVNVHQRIVVIDVSEEKDKPLCLINPEIVAKDGVEESEEGCLSVPGFFETVKRAERIKVKALDKEGRPFEFEADELLAVCVQHELDHLEGKLFVDYISSLKRQRIKKKLEKLHKLEQN</sequence>
<dbReference type="PANTHER" id="PTHR10458:SF21">
    <property type="entry name" value="PEPTIDE DEFORMYLASE"/>
    <property type="match status" value="1"/>
</dbReference>
<dbReference type="RefSeq" id="WP_023495195.1">
    <property type="nucleotide sequence ID" value="NZ_AYLO01000087.1"/>
</dbReference>
<comment type="similarity">
    <text evidence="1 6">Belongs to the polypeptide deformylase family.</text>
</comment>
<evidence type="ECO:0000256" key="2">
    <source>
        <dbReference type="ARBA" id="ARBA00022723"/>
    </source>
</evidence>
<comment type="function">
    <text evidence="6">Removes the formyl group from the N-terminal Met of newly synthesized proteins. Requires at least a dipeptide for an efficient rate of reaction. N-terminal L-methionine is a prerequisite for activity but the enzyme has broad specificity at other positions.</text>
</comment>
<name>V5BV72_9GAMM</name>
<dbReference type="Pfam" id="PF01327">
    <property type="entry name" value="Pep_deformylase"/>
    <property type="match status" value="1"/>
</dbReference>
<dbReference type="STRING" id="1116472.MGMO_91c00200"/>
<reference evidence="7 8" key="1">
    <citation type="journal article" date="2013" name="Genome Announc.">
        <title>Draft Genome Sequence of the Methanotrophic Gammaproteobacterium Methyloglobulus morosus DSM 22980 Strain KoM1.</title>
        <authorList>
            <person name="Poehlein A."/>
            <person name="Deutzmann J.S."/>
            <person name="Daniel R."/>
            <person name="Simeonova D.D."/>
        </authorList>
    </citation>
    <scope>NUCLEOTIDE SEQUENCE [LARGE SCALE GENOMIC DNA]</scope>
    <source>
        <strain evidence="7 8">KoM1</strain>
    </source>
</reference>
<dbReference type="PIRSF" id="PIRSF004749">
    <property type="entry name" value="Pep_def"/>
    <property type="match status" value="1"/>
</dbReference>
<accession>V5BV72</accession>
<keyword evidence="2 6" id="KW-0479">Metal-binding</keyword>
<keyword evidence="3 6" id="KW-0378">Hydrolase</keyword>
<proteinExistence type="inferred from homology"/>
<organism evidence="7 8">
    <name type="scientific">Methyloglobulus morosus KoM1</name>
    <dbReference type="NCBI Taxonomy" id="1116472"/>
    <lineage>
        <taxon>Bacteria</taxon>
        <taxon>Pseudomonadati</taxon>
        <taxon>Pseudomonadota</taxon>
        <taxon>Gammaproteobacteria</taxon>
        <taxon>Methylococcales</taxon>
        <taxon>Methylococcaceae</taxon>
        <taxon>Methyloglobulus</taxon>
    </lineage>
</organism>
<feature type="binding site" evidence="6">
    <location>
        <position position="91"/>
    </location>
    <ligand>
        <name>Fe cation</name>
        <dbReference type="ChEBI" id="CHEBI:24875"/>
    </ligand>
</feature>
<dbReference type="NCBIfam" id="NF001159">
    <property type="entry name" value="PRK00150.1-3"/>
    <property type="match status" value="1"/>
</dbReference>
<dbReference type="eggNOG" id="COG0242">
    <property type="taxonomic scope" value="Bacteria"/>
</dbReference>
<dbReference type="InterPro" id="IPR036821">
    <property type="entry name" value="Peptide_deformylase_sf"/>
</dbReference>
<gene>
    <name evidence="6 7" type="primary">def</name>
    <name evidence="7" type="ORF">MGMO_91c00200</name>
</gene>
<dbReference type="AlphaFoldDB" id="V5BV72"/>
<feature type="active site" evidence="6">
    <location>
        <position position="134"/>
    </location>
</feature>
<dbReference type="GO" id="GO:0042586">
    <property type="term" value="F:peptide deformylase activity"/>
    <property type="evidence" value="ECO:0007669"/>
    <property type="project" value="UniProtKB-UniRule"/>
</dbReference>
<feature type="binding site" evidence="6">
    <location>
        <position position="137"/>
    </location>
    <ligand>
        <name>Fe cation</name>
        <dbReference type="ChEBI" id="CHEBI:24875"/>
    </ligand>
</feature>
<dbReference type="Proteomes" id="UP000017842">
    <property type="component" value="Unassembled WGS sequence"/>
</dbReference>
<evidence type="ECO:0000313" key="7">
    <source>
        <dbReference type="EMBL" id="ESS71769.1"/>
    </source>
</evidence>
<dbReference type="OrthoDB" id="9804313at2"/>
<dbReference type="EC" id="3.5.1.88" evidence="6"/>
<evidence type="ECO:0000256" key="4">
    <source>
        <dbReference type="ARBA" id="ARBA00022917"/>
    </source>
</evidence>
<dbReference type="EMBL" id="AYLO01000087">
    <property type="protein sequence ID" value="ESS71769.1"/>
    <property type="molecule type" value="Genomic_DNA"/>
</dbReference>
<dbReference type="NCBIfam" id="TIGR00079">
    <property type="entry name" value="pept_deformyl"/>
    <property type="match status" value="1"/>
</dbReference>
<dbReference type="InterPro" id="IPR023635">
    <property type="entry name" value="Peptide_deformylase"/>
</dbReference>
<comment type="caution">
    <text evidence="7">The sequence shown here is derived from an EMBL/GenBank/DDBJ whole genome shotgun (WGS) entry which is preliminary data.</text>
</comment>
<keyword evidence="8" id="KW-1185">Reference proteome</keyword>
<keyword evidence="4 6" id="KW-0648">Protein biosynthesis</keyword>
<evidence type="ECO:0000313" key="8">
    <source>
        <dbReference type="Proteomes" id="UP000017842"/>
    </source>
</evidence>
<dbReference type="SUPFAM" id="SSF56420">
    <property type="entry name" value="Peptide deformylase"/>
    <property type="match status" value="1"/>
</dbReference>
<dbReference type="GO" id="GO:0046872">
    <property type="term" value="F:metal ion binding"/>
    <property type="evidence" value="ECO:0007669"/>
    <property type="project" value="UniProtKB-KW"/>
</dbReference>
<feature type="binding site" evidence="6">
    <location>
        <position position="133"/>
    </location>
    <ligand>
        <name>Fe cation</name>
        <dbReference type="ChEBI" id="CHEBI:24875"/>
    </ligand>
</feature>
<evidence type="ECO:0000256" key="5">
    <source>
        <dbReference type="ARBA" id="ARBA00023004"/>
    </source>
</evidence>
<dbReference type="PRINTS" id="PR01576">
    <property type="entry name" value="PDEFORMYLASE"/>
</dbReference>
<dbReference type="PATRIC" id="fig|1116472.3.peg.2483"/>
<evidence type="ECO:0000256" key="1">
    <source>
        <dbReference type="ARBA" id="ARBA00010759"/>
    </source>
</evidence>
<dbReference type="GO" id="GO:0006412">
    <property type="term" value="P:translation"/>
    <property type="evidence" value="ECO:0007669"/>
    <property type="project" value="UniProtKB-UniRule"/>
</dbReference>
<evidence type="ECO:0000256" key="6">
    <source>
        <dbReference type="HAMAP-Rule" id="MF_00163"/>
    </source>
</evidence>
<keyword evidence="5 6" id="KW-0408">Iron</keyword>
<protein>
    <recommendedName>
        <fullName evidence="6">Peptide deformylase</fullName>
        <shortName evidence="6">PDF</shortName>
        <ecNumber evidence="6">3.5.1.88</ecNumber>
    </recommendedName>
    <alternativeName>
        <fullName evidence="6">Polypeptide deformylase</fullName>
    </alternativeName>
</protein>
<dbReference type="PANTHER" id="PTHR10458">
    <property type="entry name" value="PEPTIDE DEFORMYLASE"/>
    <property type="match status" value="1"/>
</dbReference>
<comment type="cofactor">
    <cofactor evidence="6">
        <name>Fe(2+)</name>
        <dbReference type="ChEBI" id="CHEBI:29033"/>
    </cofactor>
    <text evidence="6">Binds 1 Fe(2+) ion.</text>
</comment>